<gene>
    <name evidence="1" type="ORF">S1361_17325</name>
</gene>
<keyword evidence="2" id="KW-1185">Reference proteome</keyword>
<proteinExistence type="predicted"/>
<sequence>MTHWLTTAMLEDAQFFGTVRNFVEQAPSPSVNSEVIAKVYNNYQNAKIGKIVNVETVHGDLNF</sequence>
<reference evidence="1 2" key="1">
    <citation type="submission" date="2021-03" db="EMBL/GenBank/DDBJ databases">
        <title>Complete genome sequence of Streptomyces cyanogenus S136, producer of anticancer angucycline landomycin A.</title>
        <authorList>
            <person name="Hrab P."/>
            <person name="Ruckert C."/>
            <person name="Busche T."/>
            <person name="Ostash I."/>
            <person name="Kalinowski J."/>
            <person name="Fedorenko V."/>
            <person name="Yushchuk O."/>
            <person name="Ostash B."/>
        </authorList>
    </citation>
    <scope>NUCLEOTIDE SEQUENCE [LARGE SCALE GENOMIC DNA]</scope>
    <source>
        <strain evidence="1 2">S136</strain>
    </source>
</reference>
<organism evidence="1 2">
    <name type="scientific">Streptomyces cyanogenus</name>
    <dbReference type="NCBI Taxonomy" id="80860"/>
    <lineage>
        <taxon>Bacteria</taxon>
        <taxon>Bacillati</taxon>
        <taxon>Actinomycetota</taxon>
        <taxon>Actinomycetes</taxon>
        <taxon>Kitasatosporales</taxon>
        <taxon>Streptomycetaceae</taxon>
        <taxon>Streptomyces</taxon>
    </lineage>
</organism>
<protein>
    <submittedName>
        <fullName evidence="1">Uncharacterized protein</fullName>
    </submittedName>
</protein>
<evidence type="ECO:0000313" key="2">
    <source>
        <dbReference type="Proteomes" id="UP000663908"/>
    </source>
</evidence>
<name>A0ABX7TQY4_STRCY</name>
<dbReference type="Proteomes" id="UP000663908">
    <property type="component" value="Chromosome"/>
</dbReference>
<evidence type="ECO:0000313" key="1">
    <source>
        <dbReference type="EMBL" id="QTD99115.1"/>
    </source>
</evidence>
<accession>A0ABX7TQY4</accession>
<dbReference type="EMBL" id="CP071839">
    <property type="protein sequence ID" value="QTD99115.1"/>
    <property type="molecule type" value="Genomic_DNA"/>
</dbReference>